<reference evidence="6" key="1">
    <citation type="submission" date="2023-03" db="EMBL/GenBank/DDBJ databases">
        <authorList>
            <person name="Julca I."/>
        </authorList>
    </citation>
    <scope>NUCLEOTIDE SEQUENCE</scope>
</reference>
<dbReference type="Pfam" id="PF00079">
    <property type="entry name" value="Serpin"/>
    <property type="match status" value="2"/>
</dbReference>
<dbReference type="InterPro" id="IPR023796">
    <property type="entry name" value="Serpin_dom"/>
</dbReference>
<evidence type="ECO:0000313" key="6">
    <source>
        <dbReference type="EMBL" id="CAI9095650.1"/>
    </source>
</evidence>
<feature type="domain" description="Serpin" evidence="5">
    <location>
        <begin position="34"/>
        <end position="304"/>
    </location>
</feature>
<proteinExistence type="inferred from homology"/>
<keyword evidence="4" id="KW-1133">Transmembrane helix</keyword>
<dbReference type="SMART" id="SM00093">
    <property type="entry name" value="SERPIN"/>
    <property type="match status" value="1"/>
</dbReference>
<evidence type="ECO:0000256" key="3">
    <source>
        <dbReference type="SAM" id="MobiDB-lite"/>
    </source>
</evidence>
<keyword evidence="7" id="KW-1185">Reference proteome</keyword>
<evidence type="ECO:0000313" key="7">
    <source>
        <dbReference type="Proteomes" id="UP001161247"/>
    </source>
</evidence>
<feature type="transmembrane region" description="Helical" evidence="4">
    <location>
        <begin position="40"/>
        <end position="59"/>
    </location>
</feature>
<dbReference type="GO" id="GO:0005615">
    <property type="term" value="C:extracellular space"/>
    <property type="evidence" value="ECO:0007669"/>
    <property type="project" value="InterPro"/>
</dbReference>
<dbReference type="InterPro" id="IPR042178">
    <property type="entry name" value="Serpin_sf_1"/>
</dbReference>
<name>A0AAV1CJB7_OLDCO</name>
<organism evidence="6 7">
    <name type="scientific">Oldenlandia corymbosa var. corymbosa</name>
    <dbReference type="NCBI Taxonomy" id="529605"/>
    <lineage>
        <taxon>Eukaryota</taxon>
        <taxon>Viridiplantae</taxon>
        <taxon>Streptophyta</taxon>
        <taxon>Embryophyta</taxon>
        <taxon>Tracheophyta</taxon>
        <taxon>Spermatophyta</taxon>
        <taxon>Magnoliopsida</taxon>
        <taxon>eudicotyledons</taxon>
        <taxon>Gunneridae</taxon>
        <taxon>Pentapetalae</taxon>
        <taxon>asterids</taxon>
        <taxon>lamiids</taxon>
        <taxon>Gentianales</taxon>
        <taxon>Rubiaceae</taxon>
        <taxon>Rubioideae</taxon>
        <taxon>Spermacoceae</taxon>
        <taxon>Hedyotis-Oldenlandia complex</taxon>
        <taxon>Oldenlandia</taxon>
    </lineage>
</organism>
<dbReference type="AlphaFoldDB" id="A0AAV1CJB7"/>
<dbReference type="PANTHER" id="PTHR11461:SF211">
    <property type="entry name" value="GH10112P-RELATED"/>
    <property type="match status" value="1"/>
</dbReference>
<feature type="region of interest" description="Disordered" evidence="3">
    <location>
        <begin position="1"/>
        <end position="32"/>
    </location>
</feature>
<comment type="similarity">
    <text evidence="1 2">Belongs to the serpin family.</text>
</comment>
<dbReference type="InterPro" id="IPR036186">
    <property type="entry name" value="Serpin_sf"/>
</dbReference>
<evidence type="ECO:0000259" key="5">
    <source>
        <dbReference type="SMART" id="SM00093"/>
    </source>
</evidence>
<sequence>MSQNDRQPSSSPPRRPRWRDDDDVPLSALRSQRKRGRRKLRVLAGVVLSYAAAGAKGAVQGQLLDFLKSKSIEELNSLSSQLFSSVLADGSSSGGPRLSFVNGAWIDQSLFFKPNFKKTSDEFYRACSTQVDFQNKPDEAGIEVNNWADNETNGLIKDLIPPGAVDQSTRLILANALEWQYISVYEGYRVLRLPYKQGKKQSRSFSMYVYLPDDPHNDLSDVVEKISSQPEFVNRHLPRKQVPVGDFLVPKFKVSYGIEASRILKSLGLILPFTSGFTDMGSEDVFVSQVFHKSFIKVNEKGME</sequence>
<protein>
    <submittedName>
        <fullName evidence="6">OLC1v1031644C1</fullName>
    </submittedName>
</protein>
<dbReference type="PANTHER" id="PTHR11461">
    <property type="entry name" value="SERINE PROTEASE INHIBITOR, SERPIN"/>
    <property type="match status" value="1"/>
</dbReference>
<dbReference type="SUPFAM" id="SSF56574">
    <property type="entry name" value="Serpins"/>
    <property type="match status" value="1"/>
</dbReference>
<dbReference type="GO" id="GO:0004867">
    <property type="term" value="F:serine-type endopeptidase inhibitor activity"/>
    <property type="evidence" value="ECO:0007669"/>
    <property type="project" value="InterPro"/>
</dbReference>
<evidence type="ECO:0000256" key="2">
    <source>
        <dbReference type="RuleBase" id="RU000411"/>
    </source>
</evidence>
<dbReference type="Gene3D" id="3.30.497.10">
    <property type="entry name" value="Antithrombin, subunit I, domain 2"/>
    <property type="match status" value="2"/>
</dbReference>
<accession>A0AAV1CJB7</accession>
<evidence type="ECO:0000256" key="4">
    <source>
        <dbReference type="SAM" id="Phobius"/>
    </source>
</evidence>
<keyword evidence="4" id="KW-0812">Transmembrane</keyword>
<keyword evidence="4" id="KW-0472">Membrane</keyword>
<dbReference type="InterPro" id="IPR000215">
    <property type="entry name" value="Serpin_fam"/>
</dbReference>
<dbReference type="Proteomes" id="UP001161247">
    <property type="component" value="Chromosome 2"/>
</dbReference>
<evidence type="ECO:0000256" key="1">
    <source>
        <dbReference type="ARBA" id="ARBA00009500"/>
    </source>
</evidence>
<gene>
    <name evidence="6" type="ORF">OLC1_LOCUS6575</name>
</gene>
<dbReference type="EMBL" id="OX459119">
    <property type="protein sequence ID" value="CAI9095650.1"/>
    <property type="molecule type" value="Genomic_DNA"/>
</dbReference>